<evidence type="ECO:0000313" key="2">
    <source>
        <dbReference type="Proteomes" id="UP000471465"/>
    </source>
</evidence>
<evidence type="ECO:0000313" key="1">
    <source>
        <dbReference type="EMBL" id="KAF0569526.1"/>
    </source>
</evidence>
<dbReference type="AlphaFoldDB" id="A0A6N7C2F4"/>
<comment type="caution">
    <text evidence="1">The sequence shown here is derived from an EMBL/GenBank/DDBJ whole genome shotgun (WGS) entry which is preliminary data.</text>
</comment>
<gene>
    <name evidence="1" type="ORF">FQV37_2551</name>
</gene>
<dbReference type="Proteomes" id="UP000471465">
    <property type="component" value="Unassembled WGS sequence"/>
</dbReference>
<name>A0A6N7C2F4_9GAMM</name>
<keyword evidence="1" id="KW-0812">Transmembrane</keyword>
<sequence length="1206" mass="129962">MAITQNDLEILKSEIMADTPDGGGLPTGVAVIDGVSNNLFPDVSDIDRLLGRVRLRKVSLAVKTANAELLQATRMLFTELPDNPNISVFAFKATSFADRRSDAQNKIESYLAFGTKWAGHLLETQLAGQRVIQISLDAKDPVPAVGQPLVLVQNEGQSDEYYQYLRPLKVDTVERRFQKSASETVTRTVATIEFGDTLNKSFNGLTVQEFYQNTSTTRRAILREARIADAAKYYSASRLAEPVVAMQSRQVRLNSIYTQVVPSTQVETPILQRDPANQVATQARGDGVININQSVNVTTNTAFNLPSGIAVGTLNVIVGAITLTDRDGELVGTNGTAYASIIYGTGQITWYSSLNLGQTTVTGSYKPASEFTRVAQTDYQVVDDNAGYNYVRELGAEPLPNSLKITYTVGGDNYLVHDDGRGNLVDDDGNGRGTVQGKTVLLTTAAIPDAASYIIYSFGVDLETVKYGNQALPAAYHVISVADKVSGNITVTWATGKTATVSNGVVTGDATGTFIDGKLNIAPNETVEKGTEFALSYQRILNANKIETNLSYTASNGSGNYGGVLDFEASFTSAEVVLYLGSELKVVLSIPESSSTVVIKDVLRPFYTTETYQQGNAIFTQSNIEDWISVKNASSDSNVWKAALVSGTVNKSSGRVDLLINVSRQSSGVEVITRPGVSPVFKSTVVTKNMQESDVLINASAVTAPTTEAATSTGTATTLHIGLPQDTTDAVVNGSLFLDALGISLRDSNSKVKSGDLVVGNIDYRFGAVSVDTWQAGQANIVNLKSMLRENDPVPLANLIFRTPVAPLKEASLQISAELADGTPISLSTDEQGNITGHSFAHGTVDFKAGVVALYFYERLGVTANPSVVNEPWYDANNIYTLSSGDNTQYINRPVYVKPDSIRYNAIAYSYLPLDKELIGLDPVRLPTDGRVPFVRKGDSIAITELKTMQLPTNAPNDTFDLGFERLSDVSVVDANGLKVDTDYLDVDLDAGALTLNGMFDMSFYTAPLTAKYRIMDIALVIETDISGRVTLSTPITHDYSTAAVFSSMLLAGDMQARAFNVFSQKSWTSIFSNTLIGDAATAQLQIVNNPIVVTNRDAIEERWALVFTNATSFNIIGQTVGQIGAGSTTTLTAPINPMTGYPYFTIPSAAWGTGWSANNVVRINTAAAKYPVWIGNAIQQHQGSSKDNYDFTIGYHANIDRERGE</sequence>
<accession>A0A6N7C2F4</accession>
<dbReference type="EMBL" id="VZIZ01000007">
    <property type="protein sequence ID" value="KAF0569526.1"/>
    <property type="molecule type" value="Genomic_DNA"/>
</dbReference>
<keyword evidence="1" id="KW-0472">Membrane</keyword>
<dbReference type="RefSeq" id="WP_160021200.1">
    <property type="nucleotide sequence ID" value="NZ_VZIZ01000007.1"/>
</dbReference>
<protein>
    <submittedName>
        <fullName evidence="1">Putative transmembrane protein</fullName>
    </submittedName>
</protein>
<keyword evidence="2" id="KW-1185">Reference proteome</keyword>
<reference evidence="1 2" key="1">
    <citation type="submission" date="2019-09" db="EMBL/GenBank/DDBJ databases">
        <title>Draft genome sequence of Psychrobacter nivimaris LAMA 639, in search for biotechnological relevant genes.</title>
        <authorList>
            <person name="Lima A.O.S."/>
            <person name="Staloch B.E.K."/>
            <person name="Freitas R.C."/>
            <person name="Niero H."/>
            <person name="Silva M.A.C."/>
        </authorList>
    </citation>
    <scope>NUCLEOTIDE SEQUENCE [LARGE SCALE GENOMIC DNA]</scope>
    <source>
        <strain evidence="1 2">LAMA 639</strain>
    </source>
</reference>
<organism evidence="1 2">
    <name type="scientific">Psychrobacter nivimaris</name>
    <dbReference type="NCBI Taxonomy" id="281738"/>
    <lineage>
        <taxon>Bacteria</taxon>
        <taxon>Pseudomonadati</taxon>
        <taxon>Pseudomonadota</taxon>
        <taxon>Gammaproteobacteria</taxon>
        <taxon>Moraxellales</taxon>
        <taxon>Moraxellaceae</taxon>
        <taxon>Psychrobacter</taxon>
    </lineage>
</organism>
<proteinExistence type="predicted"/>